<evidence type="ECO:0000313" key="3">
    <source>
        <dbReference type="Proteomes" id="UP001396334"/>
    </source>
</evidence>
<accession>A0ABR2TJC9</accession>
<organism evidence="2 3">
    <name type="scientific">Hibiscus sabdariffa</name>
    <name type="common">roselle</name>
    <dbReference type="NCBI Taxonomy" id="183260"/>
    <lineage>
        <taxon>Eukaryota</taxon>
        <taxon>Viridiplantae</taxon>
        <taxon>Streptophyta</taxon>
        <taxon>Embryophyta</taxon>
        <taxon>Tracheophyta</taxon>
        <taxon>Spermatophyta</taxon>
        <taxon>Magnoliopsida</taxon>
        <taxon>eudicotyledons</taxon>
        <taxon>Gunneridae</taxon>
        <taxon>Pentapetalae</taxon>
        <taxon>rosids</taxon>
        <taxon>malvids</taxon>
        <taxon>Malvales</taxon>
        <taxon>Malvaceae</taxon>
        <taxon>Malvoideae</taxon>
        <taxon>Hibiscus</taxon>
    </lineage>
</organism>
<evidence type="ECO:0000313" key="2">
    <source>
        <dbReference type="EMBL" id="KAK9037591.1"/>
    </source>
</evidence>
<keyword evidence="3" id="KW-1185">Reference proteome</keyword>
<reference evidence="2 3" key="1">
    <citation type="journal article" date="2024" name="G3 (Bethesda)">
        <title>Genome assembly of Hibiscus sabdariffa L. provides insights into metabolisms of medicinal natural products.</title>
        <authorList>
            <person name="Kim T."/>
        </authorList>
    </citation>
    <scope>NUCLEOTIDE SEQUENCE [LARGE SCALE GENOMIC DNA]</scope>
    <source>
        <strain evidence="2">TK-2024</strain>
        <tissue evidence="2">Old leaves</tissue>
    </source>
</reference>
<name>A0ABR2TJC9_9ROSI</name>
<comment type="caution">
    <text evidence="2">The sequence shown here is derived from an EMBL/GenBank/DDBJ whole genome shotgun (WGS) entry which is preliminary data.</text>
</comment>
<gene>
    <name evidence="2" type="ORF">V6N11_022497</name>
</gene>
<evidence type="ECO:0000256" key="1">
    <source>
        <dbReference type="SAM" id="MobiDB-lite"/>
    </source>
</evidence>
<proteinExistence type="predicted"/>
<sequence length="114" mass="12304">MGAIIPLPSSKPEDDSDLSNQSATMPTKPRLHWPNSSEEGDDCLFMACTGLNGLDHEDRGRKAFHHATHGFTRSGSSDLGPASFVPVDALGSRKGHRDKLGAHKGNHHGKRFCC</sequence>
<dbReference type="Proteomes" id="UP001396334">
    <property type="component" value="Unassembled WGS sequence"/>
</dbReference>
<protein>
    <submittedName>
        <fullName evidence="2">Uncharacterized protein</fullName>
    </submittedName>
</protein>
<dbReference type="EMBL" id="JBBPBN010000005">
    <property type="protein sequence ID" value="KAK9037591.1"/>
    <property type="molecule type" value="Genomic_DNA"/>
</dbReference>
<feature type="region of interest" description="Disordered" evidence="1">
    <location>
        <begin position="1"/>
        <end position="37"/>
    </location>
</feature>